<proteinExistence type="predicted"/>
<sequence>MDKEDYMRVSGTITGTTKMALRLMSEHNDVEEWIPKSVCGKMSSRQIDELEKGDSVTLFIATWFVKKRHL</sequence>
<gene>
    <name evidence="1" type="ORF">LCGC14_1105670</name>
</gene>
<name>A0A0F9MCW9_9ZZZZ</name>
<comment type="caution">
    <text evidence="1">The sequence shown here is derived from an EMBL/GenBank/DDBJ whole genome shotgun (WGS) entry which is preliminary data.</text>
</comment>
<dbReference type="AlphaFoldDB" id="A0A0F9MCW9"/>
<evidence type="ECO:0000313" key="1">
    <source>
        <dbReference type="EMBL" id="KKN03639.1"/>
    </source>
</evidence>
<dbReference type="EMBL" id="LAZR01005014">
    <property type="protein sequence ID" value="KKN03639.1"/>
    <property type="molecule type" value="Genomic_DNA"/>
</dbReference>
<organism evidence="1">
    <name type="scientific">marine sediment metagenome</name>
    <dbReference type="NCBI Taxonomy" id="412755"/>
    <lineage>
        <taxon>unclassified sequences</taxon>
        <taxon>metagenomes</taxon>
        <taxon>ecological metagenomes</taxon>
    </lineage>
</organism>
<reference evidence="1" key="1">
    <citation type="journal article" date="2015" name="Nature">
        <title>Complex archaea that bridge the gap between prokaryotes and eukaryotes.</title>
        <authorList>
            <person name="Spang A."/>
            <person name="Saw J.H."/>
            <person name="Jorgensen S.L."/>
            <person name="Zaremba-Niedzwiedzka K."/>
            <person name="Martijn J."/>
            <person name="Lind A.E."/>
            <person name="van Eijk R."/>
            <person name="Schleper C."/>
            <person name="Guy L."/>
            <person name="Ettema T.J."/>
        </authorList>
    </citation>
    <scope>NUCLEOTIDE SEQUENCE</scope>
</reference>
<protein>
    <submittedName>
        <fullName evidence="1">Uncharacterized protein</fullName>
    </submittedName>
</protein>
<accession>A0A0F9MCW9</accession>